<accession>A0A1W1CAA8</accession>
<evidence type="ECO:0000313" key="2">
    <source>
        <dbReference type="EMBL" id="SFV62689.1"/>
    </source>
</evidence>
<evidence type="ECO:0000256" key="1">
    <source>
        <dbReference type="SAM" id="Phobius"/>
    </source>
</evidence>
<gene>
    <name evidence="2" type="ORF">MNB_SV-3-1593</name>
</gene>
<keyword evidence="1" id="KW-0472">Membrane</keyword>
<name>A0A1W1CAA8_9ZZZZ</name>
<keyword evidence="1" id="KW-1133">Transmembrane helix</keyword>
<dbReference type="EMBL" id="FPHI01000023">
    <property type="protein sequence ID" value="SFV62689.1"/>
    <property type="molecule type" value="Genomic_DNA"/>
</dbReference>
<feature type="transmembrane region" description="Helical" evidence="1">
    <location>
        <begin position="16"/>
        <end position="38"/>
    </location>
</feature>
<proteinExistence type="predicted"/>
<sequence length="51" mass="6370">MYPQRLKEMFDKMIKTLMLFSVILYNQIVSTIVLKQWYSNYIFSMEMLFEY</sequence>
<dbReference type="AlphaFoldDB" id="A0A1W1CAA8"/>
<keyword evidence="1" id="KW-0812">Transmembrane</keyword>
<protein>
    <submittedName>
        <fullName evidence="2">Uncharacterized protein</fullName>
    </submittedName>
</protein>
<organism evidence="2">
    <name type="scientific">hydrothermal vent metagenome</name>
    <dbReference type="NCBI Taxonomy" id="652676"/>
    <lineage>
        <taxon>unclassified sequences</taxon>
        <taxon>metagenomes</taxon>
        <taxon>ecological metagenomes</taxon>
    </lineage>
</organism>
<reference evidence="2" key="1">
    <citation type="submission" date="2016-10" db="EMBL/GenBank/DDBJ databases">
        <authorList>
            <person name="de Groot N.N."/>
        </authorList>
    </citation>
    <scope>NUCLEOTIDE SEQUENCE</scope>
</reference>